<organism evidence="8">
    <name type="scientific">Paenibacillus sp. AN1007</name>
    <dbReference type="NCBI Taxonomy" id="3151385"/>
    <lineage>
        <taxon>Bacteria</taxon>
        <taxon>Bacillati</taxon>
        <taxon>Bacillota</taxon>
        <taxon>Bacilli</taxon>
        <taxon>Bacillales</taxon>
        <taxon>Paenibacillaceae</taxon>
        <taxon>Paenibacillus</taxon>
    </lineage>
</organism>
<evidence type="ECO:0000313" key="8">
    <source>
        <dbReference type="EMBL" id="XCP96818.1"/>
    </source>
</evidence>
<evidence type="ECO:0000259" key="7">
    <source>
        <dbReference type="Pfam" id="PF16912"/>
    </source>
</evidence>
<evidence type="ECO:0000256" key="1">
    <source>
        <dbReference type="ARBA" id="ARBA00001947"/>
    </source>
</evidence>
<feature type="domain" description="Alcohol dehydrogenase-like N-terminal" evidence="6">
    <location>
        <begin position="25"/>
        <end position="135"/>
    </location>
</feature>
<dbReference type="InterPro" id="IPR036291">
    <property type="entry name" value="NAD(P)-bd_dom_sf"/>
</dbReference>
<comment type="similarity">
    <text evidence="2">Belongs to the zinc-containing alcohol dehydrogenase family.</text>
</comment>
<feature type="domain" description="Glucose dehydrogenase C-terminal" evidence="7">
    <location>
        <begin position="144"/>
        <end position="322"/>
    </location>
</feature>
<dbReference type="InterPro" id="IPR013154">
    <property type="entry name" value="ADH-like_N"/>
</dbReference>
<dbReference type="GO" id="GO:0000721">
    <property type="term" value="F:(R,R)-butanediol dehydrogenase activity"/>
    <property type="evidence" value="ECO:0007669"/>
    <property type="project" value="TreeGrafter"/>
</dbReference>
<sequence>MLALVYKSAWDVALEERPAPEITRDNQVLVRIKATGVCGTDLGIVSGKYHAVPSVILGHESAGEVIAVGTAVTTLQPGDRVVIDPTYYCGQCDMCRTGRQNHCTHKSVTETGVSADGTFTDYYVTEDRFLYKLKDHVSYEEATLTEPLSCMLTGINQINLLPNFRTIIIGAGPIGILYSCALASKGVTGSLVDISAERLAIAGSIAPDRWQVHSTFEQAIADMAPVTGQVDMIVDTTGVVGTQVLSQLASGGYLMLVGLRDGNTSFNPKEVVDRSLKIIGSIDSLGTFATAHYMIEEQIIPAKKIITHAFPLEDYEEAFRTLGCDIQGRTLQPSSHAIKVVLQSGVGGSAYEGT</sequence>
<keyword evidence="5" id="KW-0560">Oxidoreductase</keyword>
<comment type="cofactor">
    <cofactor evidence="1">
        <name>Zn(2+)</name>
        <dbReference type="ChEBI" id="CHEBI:29105"/>
    </cofactor>
</comment>
<dbReference type="RefSeq" id="WP_342551511.1">
    <property type="nucleotide sequence ID" value="NZ_CP159992.1"/>
</dbReference>
<reference evidence="8" key="1">
    <citation type="submission" date="2024-05" db="EMBL/GenBank/DDBJ databases">
        <title>Draft genome assemblies of 36 bacteria isolated from hibernating arctic ground squirrels.</title>
        <authorList>
            <person name="McKee H."/>
            <person name="Mullen L."/>
            <person name="Drown D.M."/>
            <person name="Duddleston K.N."/>
        </authorList>
    </citation>
    <scope>NUCLEOTIDE SEQUENCE</scope>
    <source>
        <strain evidence="8">AN1007</strain>
    </source>
</reference>
<dbReference type="SUPFAM" id="SSF51735">
    <property type="entry name" value="NAD(P)-binding Rossmann-fold domains"/>
    <property type="match status" value="1"/>
</dbReference>
<dbReference type="GO" id="GO:0034079">
    <property type="term" value="P:butanediol biosynthetic process"/>
    <property type="evidence" value="ECO:0007669"/>
    <property type="project" value="TreeGrafter"/>
</dbReference>
<dbReference type="AlphaFoldDB" id="A0AAU8NL51"/>
<dbReference type="InterPro" id="IPR002328">
    <property type="entry name" value="ADH_Zn_CS"/>
</dbReference>
<evidence type="ECO:0000259" key="6">
    <source>
        <dbReference type="Pfam" id="PF08240"/>
    </source>
</evidence>
<evidence type="ECO:0000256" key="3">
    <source>
        <dbReference type="ARBA" id="ARBA00022723"/>
    </source>
</evidence>
<keyword evidence="3" id="KW-0479">Metal-binding</keyword>
<evidence type="ECO:0000256" key="4">
    <source>
        <dbReference type="ARBA" id="ARBA00022833"/>
    </source>
</evidence>
<dbReference type="PANTHER" id="PTHR43161:SF23">
    <property type="entry name" value="(R,R)-BUTANEDIOL DEHYDROGENASE-RELATED"/>
    <property type="match status" value="1"/>
</dbReference>
<protein>
    <submittedName>
        <fullName evidence="8">Alcohol dehydrogenase catalytic domain-containing protein</fullName>
    </submittedName>
</protein>
<accession>A0AAU8NL51</accession>
<dbReference type="EMBL" id="CP159992">
    <property type="protein sequence ID" value="XCP96818.1"/>
    <property type="molecule type" value="Genomic_DNA"/>
</dbReference>
<proteinExistence type="inferred from homology"/>
<name>A0AAU8NL51_9BACL</name>
<dbReference type="Pfam" id="PF16912">
    <property type="entry name" value="Glu_dehyd_C"/>
    <property type="match status" value="1"/>
</dbReference>
<dbReference type="Pfam" id="PF08240">
    <property type="entry name" value="ADH_N"/>
    <property type="match status" value="1"/>
</dbReference>
<gene>
    <name evidence="8" type="ORF">ABXS70_08985</name>
</gene>
<dbReference type="PROSITE" id="PS00059">
    <property type="entry name" value="ADH_ZINC"/>
    <property type="match status" value="1"/>
</dbReference>
<keyword evidence="4" id="KW-0862">Zinc</keyword>
<dbReference type="GO" id="GO:0008270">
    <property type="term" value="F:zinc ion binding"/>
    <property type="evidence" value="ECO:0007669"/>
    <property type="project" value="InterPro"/>
</dbReference>
<evidence type="ECO:0000256" key="2">
    <source>
        <dbReference type="ARBA" id="ARBA00008072"/>
    </source>
</evidence>
<dbReference type="Gene3D" id="3.40.50.720">
    <property type="entry name" value="NAD(P)-binding Rossmann-like Domain"/>
    <property type="match status" value="1"/>
</dbReference>
<dbReference type="InterPro" id="IPR031640">
    <property type="entry name" value="Glu_dehyd_C"/>
</dbReference>
<dbReference type="Gene3D" id="3.90.180.10">
    <property type="entry name" value="Medium-chain alcohol dehydrogenases, catalytic domain"/>
    <property type="match status" value="1"/>
</dbReference>
<dbReference type="InterPro" id="IPR011032">
    <property type="entry name" value="GroES-like_sf"/>
</dbReference>
<dbReference type="SUPFAM" id="SSF50129">
    <property type="entry name" value="GroES-like"/>
    <property type="match status" value="1"/>
</dbReference>
<dbReference type="GO" id="GO:0005737">
    <property type="term" value="C:cytoplasm"/>
    <property type="evidence" value="ECO:0007669"/>
    <property type="project" value="TreeGrafter"/>
</dbReference>
<evidence type="ECO:0000256" key="5">
    <source>
        <dbReference type="ARBA" id="ARBA00023002"/>
    </source>
</evidence>
<dbReference type="PANTHER" id="PTHR43161">
    <property type="entry name" value="SORBITOL DEHYDROGENASE"/>
    <property type="match status" value="1"/>
</dbReference>